<comment type="subunit">
    <text evidence="11">The complex is composed of two ATP-binding proteins (ModC), two transmembrane proteins (ModB) and a solute-binding protein (ModA).</text>
</comment>
<keyword evidence="5 14" id="KW-0500">Molybdenum</keyword>
<keyword evidence="8" id="KW-0472">Membrane</keyword>
<dbReference type="PIRSF" id="PIRSF004846">
    <property type="entry name" value="ModA"/>
    <property type="match status" value="1"/>
</dbReference>
<evidence type="ECO:0000256" key="9">
    <source>
        <dbReference type="ARBA" id="ARBA00023245"/>
    </source>
</evidence>
<dbReference type="FunFam" id="3.40.190.10:FF:000035">
    <property type="entry name" value="Molybdate ABC transporter substrate-binding protein"/>
    <property type="match status" value="1"/>
</dbReference>
<protein>
    <recommendedName>
        <fullName evidence="12">Molybdate-binding protein ModA</fullName>
    </recommendedName>
    <alternativeName>
        <fullName evidence="13">Molybdate/tungstate-binding protein ModA</fullName>
    </alternativeName>
</protein>
<dbReference type="GO" id="GO:0015689">
    <property type="term" value="P:molybdate ion transport"/>
    <property type="evidence" value="ECO:0007669"/>
    <property type="project" value="InterPro"/>
</dbReference>
<dbReference type="GO" id="GO:0046872">
    <property type="term" value="F:metal ion binding"/>
    <property type="evidence" value="ECO:0007669"/>
    <property type="project" value="UniProtKB-KW"/>
</dbReference>
<organism evidence="17 18">
    <name type="scientific">Paenibacillus nasutitermitis</name>
    <dbReference type="NCBI Taxonomy" id="1652958"/>
    <lineage>
        <taxon>Bacteria</taxon>
        <taxon>Bacillati</taxon>
        <taxon>Bacillota</taxon>
        <taxon>Bacilli</taxon>
        <taxon>Bacillales</taxon>
        <taxon>Paenibacillaceae</taxon>
        <taxon>Paenibacillus</taxon>
    </lineage>
</organism>
<dbReference type="Pfam" id="PF13531">
    <property type="entry name" value="SBP_bac_11"/>
    <property type="match status" value="1"/>
</dbReference>
<dbReference type="PANTHER" id="PTHR30632:SF0">
    <property type="entry name" value="SULFATE-BINDING PROTEIN"/>
    <property type="match status" value="1"/>
</dbReference>
<dbReference type="SUPFAM" id="SSF53850">
    <property type="entry name" value="Periplasmic binding protein-like II"/>
    <property type="match status" value="1"/>
</dbReference>
<evidence type="ECO:0000256" key="4">
    <source>
        <dbReference type="ARBA" id="ARBA00022475"/>
    </source>
</evidence>
<feature type="signal peptide" evidence="16">
    <location>
        <begin position="1"/>
        <end position="36"/>
    </location>
</feature>
<keyword evidence="18" id="KW-1185">Reference proteome</keyword>
<dbReference type="GO" id="GO:0030973">
    <property type="term" value="F:molybdate ion binding"/>
    <property type="evidence" value="ECO:0007669"/>
    <property type="project" value="TreeGrafter"/>
</dbReference>
<feature type="binding site" evidence="14">
    <location>
        <position position="108"/>
    </location>
    <ligand>
        <name>molybdate</name>
        <dbReference type="ChEBI" id="CHEBI:36264"/>
    </ligand>
</feature>
<reference evidence="17" key="2">
    <citation type="submission" date="2020-09" db="EMBL/GenBank/DDBJ databases">
        <authorList>
            <person name="Sun Q."/>
            <person name="Zhou Y."/>
        </authorList>
    </citation>
    <scope>NUCLEOTIDE SEQUENCE</scope>
    <source>
        <strain evidence="17">CGMCC 1.15178</strain>
    </source>
</reference>
<evidence type="ECO:0000256" key="14">
    <source>
        <dbReference type="PIRSR" id="PIRSR004846-1"/>
    </source>
</evidence>
<dbReference type="Gene3D" id="3.40.190.10">
    <property type="entry name" value="Periplasmic binding protein-like II"/>
    <property type="match status" value="2"/>
</dbReference>
<evidence type="ECO:0000256" key="5">
    <source>
        <dbReference type="ARBA" id="ARBA00022505"/>
    </source>
</evidence>
<feature type="binding site" evidence="14">
    <location>
        <position position="80"/>
    </location>
    <ligand>
        <name>molybdate</name>
        <dbReference type="ChEBI" id="CHEBI:36264"/>
    </ligand>
</feature>
<reference evidence="17" key="1">
    <citation type="journal article" date="2014" name="Int. J. Syst. Evol. Microbiol.">
        <title>Complete genome sequence of Corynebacterium casei LMG S-19264T (=DSM 44701T), isolated from a smear-ripened cheese.</title>
        <authorList>
            <consortium name="US DOE Joint Genome Institute (JGI-PGF)"/>
            <person name="Walter F."/>
            <person name="Albersmeier A."/>
            <person name="Kalinowski J."/>
            <person name="Ruckert C."/>
        </authorList>
    </citation>
    <scope>NUCLEOTIDE SEQUENCE</scope>
    <source>
        <strain evidence="17">CGMCC 1.15178</strain>
    </source>
</reference>
<evidence type="ECO:0000313" key="18">
    <source>
        <dbReference type="Proteomes" id="UP000612456"/>
    </source>
</evidence>
<feature type="binding site" evidence="14">
    <location>
        <position position="215"/>
    </location>
    <ligand>
        <name>molybdate</name>
        <dbReference type="ChEBI" id="CHEBI:36264"/>
    </ligand>
</feature>
<dbReference type="NCBIfam" id="TIGR01256">
    <property type="entry name" value="modA"/>
    <property type="match status" value="1"/>
</dbReference>
<evidence type="ECO:0000256" key="7">
    <source>
        <dbReference type="ARBA" id="ARBA00022729"/>
    </source>
</evidence>
<evidence type="ECO:0000256" key="16">
    <source>
        <dbReference type="SAM" id="SignalP"/>
    </source>
</evidence>
<dbReference type="CDD" id="cd13537">
    <property type="entry name" value="PBP2_YvgL_like"/>
    <property type="match status" value="1"/>
</dbReference>
<feature type="chain" id="PRO_5036859826" description="Molybdate-binding protein ModA" evidence="16">
    <location>
        <begin position="37"/>
        <end position="297"/>
    </location>
</feature>
<sequence length="297" mass="31280">MGSSLGVIKIKTYRKRSAGALLILSIALMLSGCGGAAGSSPSKQEQQPANRESGKSGTDAAGKAAGTDSKTEILISAAASLKDALTDLEGKFEGDHEHIDLTFNFAASGTLQKQIEQGAPADLFFSAGEKQMETLSDKKLVGASEVILKNALVLIVPREGVAVPSGLKSLSEDIYTKIALGEPETVPAGQYAKQALTKGGIWDIVQSKIVFAKDVRQVLTYVETGNTDAGLVYQTDAQGSDKIKIALTVPEDAHDPILYPAAVVAGSRHLSEAEEVLAYLKGEEAKKVFQNYGFLIP</sequence>
<feature type="compositionally biased region" description="Low complexity" evidence="15">
    <location>
        <begin position="55"/>
        <end position="65"/>
    </location>
</feature>
<evidence type="ECO:0000256" key="10">
    <source>
        <dbReference type="ARBA" id="ARBA00056002"/>
    </source>
</evidence>
<feature type="binding site" evidence="14">
    <location>
        <position position="188"/>
    </location>
    <ligand>
        <name>molybdate</name>
        <dbReference type="ChEBI" id="CHEBI:36264"/>
    </ligand>
</feature>
<dbReference type="GO" id="GO:0005886">
    <property type="term" value="C:plasma membrane"/>
    <property type="evidence" value="ECO:0007669"/>
    <property type="project" value="UniProtKB-SubCell"/>
</dbReference>
<evidence type="ECO:0000256" key="8">
    <source>
        <dbReference type="ARBA" id="ARBA00023136"/>
    </source>
</evidence>
<name>A0A917DLA3_9BACL</name>
<evidence type="ECO:0000256" key="2">
    <source>
        <dbReference type="ARBA" id="ARBA00009175"/>
    </source>
</evidence>
<evidence type="ECO:0000256" key="11">
    <source>
        <dbReference type="ARBA" id="ARBA00062515"/>
    </source>
</evidence>
<proteinExistence type="inferred from homology"/>
<keyword evidence="9" id="KW-0826">Tungsten</keyword>
<comment type="caution">
    <text evidence="17">The sequence shown here is derived from an EMBL/GenBank/DDBJ whole genome shotgun (WGS) entry which is preliminary data.</text>
</comment>
<accession>A0A917DLA3</accession>
<gene>
    <name evidence="17" type="ORF">GCM10010911_00890</name>
</gene>
<evidence type="ECO:0000256" key="15">
    <source>
        <dbReference type="SAM" id="MobiDB-lite"/>
    </source>
</evidence>
<dbReference type="GO" id="GO:1901359">
    <property type="term" value="F:tungstate binding"/>
    <property type="evidence" value="ECO:0007669"/>
    <property type="project" value="UniProtKB-ARBA"/>
</dbReference>
<evidence type="ECO:0000256" key="12">
    <source>
        <dbReference type="ARBA" id="ARBA00073171"/>
    </source>
</evidence>
<dbReference type="FunFam" id="3.40.190.10:FF:000030">
    <property type="entry name" value="Molybdate ABC transporter substrate-binding protein"/>
    <property type="match status" value="1"/>
</dbReference>
<evidence type="ECO:0000256" key="1">
    <source>
        <dbReference type="ARBA" id="ARBA00004236"/>
    </source>
</evidence>
<keyword evidence="3" id="KW-0813">Transport</keyword>
<comment type="subcellular location">
    <subcellularLocation>
        <location evidence="1">Cell membrane</location>
    </subcellularLocation>
</comment>
<comment type="similarity">
    <text evidence="2">Belongs to the bacterial solute-binding protein ModA family.</text>
</comment>
<dbReference type="InterPro" id="IPR005950">
    <property type="entry name" value="ModA"/>
</dbReference>
<comment type="function">
    <text evidence="10">Involved in the transport of molybdenum into the cell. Part of the binding-protein-dependent transport system ModABCD.</text>
</comment>
<dbReference type="Proteomes" id="UP000612456">
    <property type="component" value="Unassembled WGS sequence"/>
</dbReference>
<dbReference type="InterPro" id="IPR041879">
    <property type="entry name" value="YvgL-like_PBP2"/>
</dbReference>
<evidence type="ECO:0000256" key="6">
    <source>
        <dbReference type="ARBA" id="ARBA00022723"/>
    </source>
</evidence>
<keyword evidence="7 16" id="KW-0732">Signal</keyword>
<keyword evidence="6 14" id="KW-0479">Metal-binding</keyword>
<evidence type="ECO:0000313" key="17">
    <source>
        <dbReference type="EMBL" id="GGD47202.1"/>
    </source>
</evidence>
<keyword evidence="4" id="KW-1003">Cell membrane</keyword>
<dbReference type="AlphaFoldDB" id="A0A917DLA3"/>
<feature type="region of interest" description="Disordered" evidence="15">
    <location>
        <begin position="37"/>
        <end position="65"/>
    </location>
</feature>
<dbReference type="PANTHER" id="PTHR30632">
    <property type="entry name" value="MOLYBDATE-BINDING PERIPLASMIC PROTEIN"/>
    <property type="match status" value="1"/>
</dbReference>
<dbReference type="EMBL" id="BMHP01000001">
    <property type="protein sequence ID" value="GGD47202.1"/>
    <property type="molecule type" value="Genomic_DNA"/>
</dbReference>
<evidence type="ECO:0000256" key="13">
    <source>
        <dbReference type="ARBA" id="ARBA00078141"/>
    </source>
</evidence>
<dbReference type="InterPro" id="IPR050682">
    <property type="entry name" value="ModA/WtpA"/>
</dbReference>
<feature type="binding site" evidence="14">
    <location>
        <position position="233"/>
    </location>
    <ligand>
        <name>molybdate</name>
        <dbReference type="ChEBI" id="CHEBI:36264"/>
    </ligand>
</feature>
<evidence type="ECO:0000256" key="3">
    <source>
        <dbReference type="ARBA" id="ARBA00022448"/>
    </source>
</evidence>